<reference evidence="2 3" key="1">
    <citation type="journal article" date="2018" name="Nat. Ecol. Evol.">
        <title>Pezizomycetes genomes reveal the molecular basis of ectomycorrhizal truffle lifestyle.</title>
        <authorList>
            <person name="Murat C."/>
            <person name="Payen T."/>
            <person name="Noel B."/>
            <person name="Kuo A."/>
            <person name="Morin E."/>
            <person name="Chen J."/>
            <person name="Kohler A."/>
            <person name="Krizsan K."/>
            <person name="Balestrini R."/>
            <person name="Da Silva C."/>
            <person name="Montanini B."/>
            <person name="Hainaut M."/>
            <person name="Levati E."/>
            <person name="Barry K.W."/>
            <person name="Belfiori B."/>
            <person name="Cichocki N."/>
            <person name="Clum A."/>
            <person name="Dockter R.B."/>
            <person name="Fauchery L."/>
            <person name="Guy J."/>
            <person name="Iotti M."/>
            <person name="Le Tacon F."/>
            <person name="Lindquist E.A."/>
            <person name="Lipzen A."/>
            <person name="Malagnac F."/>
            <person name="Mello A."/>
            <person name="Molinier V."/>
            <person name="Miyauchi S."/>
            <person name="Poulain J."/>
            <person name="Riccioni C."/>
            <person name="Rubini A."/>
            <person name="Sitrit Y."/>
            <person name="Splivallo R."/>
            <person name="Traeger S."/>
            <person name="Wang M."/>
            <person name="Zifcakova L."/>
            <person name="Wipf D."/>
            <person name="Zambonelli A."/>
            <person name="Paolocci F."/>
            <person name="Nowrousian M."/>
            <person name="Ottonello S."/>
            <person name="Baldrian P."/>
            <person name="Spatafora J.W."/>
            <person name="Henrissat B."/>
            <person name="Nagy L.G."/>
            <person name="Aury J.M."/>
            <person name="Wincker P."/>
            <person name="Grigoriev I.V."/>
            <person name="Bonfante P."/>
            <person name="Martin F.M."/>
        </authorList>
    </citation>
    <scope>NUCLEOTIDE SEQUENCE [LARGE SCALE GENOMIC DNA]</scope>
    <source>
        <strain evidence="2 3">RN42</strain>
    </source>
</reference>
<evidence type="ECO:0000313" key="3">
    <source>
        <dbReference type="Proteomes" id="UP000275078"/>
    </source>
</evidence>
<accession>A0A3N4I6D4</accession>
<keyword evidence="3" id="KW-1185">Reference proteome</keyword>
<organism evidence="2 3">
    <name type="scientific">Ascobolus immersus RN42</name>
    <dbReference type="NCBI Taxonomy" id="1160509"/>
    <lineage>
        <taxon>Eukaryota</taxon>
        <taxon>Fungi</taxon>
        <taxon>Dikarya</taxon>
        <taxon>Ascomycota</taxon>
        <taxon>Pezizomycotina</taxon>
        <taxon>Pezizomycetes</taxon>
        <taxon>Pezizales</taxon>
        <taxon>Ascobolaceae</taxon>
        <taxon>Ascobolus</taxon>
    </lineage>
</organism>
<evidence type="ECO:0000256" key="1">
    <source>
        <dbReference type="SAM" id="MobiDB-lite"/>
    </source>
</evidence>
<evidence type="ECO:0000313" key="2">
    <source>
        <dbReference type="EMBL" id="RPA80248.1"/>
    </source>
</evidence>
<dbReference type="AlphaFoldDB" id="A0A3N4I6D4"/>
<proteinExistence type="predicted"/>
<name>A0A3N4I6D4_ASCIM</name>
<gene>
    <name evidence="2" type="ORF">BJ508DRAFT_307631</name>
</gene>
<feature type="region of interest" description="Disordered" evidence="1">
    <location>
        <begin position="207"/>
        <end position="228"/>
    </location>
</feature>
<dbReference type="Proteomes" id="UP000275078">
    <property type="component" value="Unassembled WGS sequence"/>
</dbReference>
<protein>
    <submittedName>
        <fullName evidence="2">Uncharacterized protein</fullName>
    </submittedName>
</protein>
<dbReference type="EMBL" id="ML119690">
    <property type="protein sequence ID" value="RPA80248.1"/>
    <property type="molecule type" value="Genomic_DNA"/>
</dbReference>
<sequence length="228" mass="25930">MSNSPPSPSPAAIIPGAPRKIPPTYQVFLDERAEPTEMDLGFQLGPSRIPSRLYPFLALCEEHGMIPYDEVLYEDDLQDFLNHQGVSEFLVMIYNFHRVAGKPSGGLDTEEAVLLNWADYVVIFVNQRGYLCEYQFDHGGNEFSSMKWEYTEECYKKAIRKMGFGIFHPCEWGFVTILFVRLLERLNLAMISVVLRIEVSDCSLNGSMTSQDSPQPYKATVPPSEAWQ</sequence>